<dbReference type="EMBL" id="UPPP01000133">
    <property type="protein sequence ID" value="VBB09759.1"/>
    <property type="molecule type" value="Genomic_DNA"/>
</dbReference>
<feature type="transmembrane region" description="Helical" evidence="5">
    <location>
        <begin position="12"/>
        <end position="30"/>
    </location>
</feature>
<feature type="transmembrane region" description="Helical" evidence="5">
    <location>
        <begin position="104"/>
        <end position="126"/>
    </location>
</feature>
<feature type="transmembrane region" description="Helical" evidence="5">
    <location>
        <begin position="295"/>
        <end position="316"/>
    </location>
</feature>
<gene>
    <name evidence="6" type="ORF">LUCI_5057</name>
</gene>
<feature type="transmembrane region" description="Helical" evidence="5">
    <location>
        <begin position="147"/>
        <end position="167"/>
    </location>
</feature>
<evidence type="ECO:0000313" key="7">
    <source>
        <dbReference type="Proteomes" id="UP000277811"/>
    </source>
</evidence>
<organism evidence="6 7">
    <name type="scientific">Lucifera butyrica</name>
    <dbReference type="NCBI Taxonomy" id="1351585"/>
    <lineage>
        <taxon>Bacteria</taxon>
        <taxon>Bacillati</taxon>
        <taxon>Bacillota</taxon>
        <taxon>Negativicutes</taxon>
        <taxon>Veillonellales</taxon>
        <taxon>Veillonellaceae</taxon>
        <taxon>Lucifera</taxon>
    </lineage>
</organism>
<evidence type="ECO:0000313" key="6">
    <source>
        <dbReference type="EMBL" id="VBB09759.1"/>
    </source>
</evidence>
<reference evidence="6 7" key="1">
    <citation type="submission" date="2018-06" db="EMBL/GenBank/DDBJ databases">
        <authorList>
            <person name="Strepis N."/>
        </authorList>
    </citation>
    <scope>NUCLEOTIDE SEQUENCE [LARGE SCALE GENOMIC DNA]</scope>
    <source>
        <strain evidence="6">LUCI</strain>
    </source>
</reference>
<keyword evidence="4 5" id="KW-0472">Membrane</keyword>
<dbReference type="InterPro" id="IPR052561">
    <property type="entry name" value="ComplexI_Subunit1"/>
</dbReference>
<keyword evidence="2 5" id="KW-0812">Transmembrane</keyword>
<dbReference type="InterPro" id="IPR001694">
    <property type="entry name" value="NADH_UbQ_OxRdtase_su1/FPO"/>
</dbReference>
<dbReference type="Proteomes" id="UP000277811">
    <property type="component" value="Unassembled WGS sequence"/>
</dbReference>
<proteinExistence type="predicted"/>
<keyword evidence="3 5" id="KW-1133">Transmembrane helix</keyword>
<protein>
    <submittedName>
        <fullName evidence="6">Nadh:ubiquinone oxidoreductase subunit 1/f420h2 oxidoreductase subunit h</fullName>
    </submittedName>
</protein>
<sequence>MVHSLAEAMLLQIFQLFSVLFLSPLIKGVLNRWKEFVQGKKGPSIFQVYWDLWKLFHKERVRPESAGWIYCAAPCVYFAAPLIVTMLIPVLTAFPLYMAFAGDMLAGGFILGLGGFFLLLGATAGGSPYAGVGATRARFVSMNVEPVLLLILLCVSYTAHSTIPYVVNQVMAGMFFSPVHILLIAAFFMVFLAETGRIPIDNPSSHHEFSMIGANRLYDYSGPDLALIEWGGAMKYFVLGVILMNVIFGPWGLAAAGNWVAVAGAELSLFLKFLVLNACVVWIESSMGKLRLLRISEYLGAAGGIALFAIILQIVATA</sequence>
<accession>A0A498REK9</accession>
<comment type="subcellular location">
    <subcellularLocation>
        <location evidence="1">Membrane</location>
        <topology evidence="1">Multi-pass membrane protein</topology>
    </subcellularLocation>
</comment>
<dbReference type="PANTHER" id="PTHR43359">
    <property type="entry name" value="FORMATE HYDROGENLYASE SUBUNIT 4"/>
    <property type="match status" value="1"/>
</dbReference>
<keyword evidence="7" id="KW-1185">Reference proteome</keyword>
<evidence type="ECO:0000256" key="5">
    <source>
        <dbReference type="SAM" id="Phobius"/>
    </source>
</evidence>
<name>A0A498REK9_9FIRM</name>
<feature type="transmembrane region" description="Helical" evidence="5">
    <location>
        <begin position="236"/>
        <end position="253"/>
    </location>
</feature>
<feature type="transmembrane region" description="Helical" evidence="5">
    <location>
        <begin position="68"/>
        <end position="98"/>
    </location>
</feature>
<evidence type="ECO:0000256" key="4">
    <source>
        <dbReference type="ARBA" id="ARBA00023136"/>
    </source>
</evidence>
<dbReference type="GO" id="GO:0005886">
    <property type="term" value="C:plasma membrane"/>
    <property type="evidence" value="ECO:0007669"/>
    <property type="project" value="TreeGrafter"/>
</dbReference>
<keyword evidence="6" id="KW-0830">Ubiquinone</keyword>
<feature type="transmembrane region" description="Helical" evidence="5">
    <location>
        <begin position="173"/>
        <end position="193"/>
    </location>
</feature>
<evidence type="ECO:0000256" key="1">
    <source>
        <dbReference type="ARBA" id="ARBA00004141"/>
    </source>
</evidence>
<evidence type="ECO:0000256" key="3">
    <source>
        <dbReference type="ARBA" id="ARBA00022989"/>
    </source>
</evidence>
<evidence type="ECO:0000256" key="2">
    <source>
        <dbReference type="ARBA" id="ARBA00022692"/>
    </source>
</evidence>
<feature type="transmembrane region" description="Helical" evidence="5">
    <location>
        <begin position="259"/>
        <end position="283"/>
    </location>
</feature>
<dbReference type="PANTHER" id="PTHR43359:SF1">
    <property type="entry name" value="FORMATE HYDROGENLYASE SUBUNIT 4-RELATED"/>
    <property type="match status" value="1"/>
</dbReference>
<dbReference type="Pfam" id="PF00146">
    <property type="entry name" value="NADHdh"/>
    <property type="match status" value="1"/>
</dbReference>
<dbReference type="AlphaFoldDB" id="A0A498REK9"/>
<dbReference type="RefSeq" id="WP_165866165.1">
    <property type="nucleotide sequence ID" value="NZ_UPPP01000133.1"/>
</dbReference>